<proteinExistence type="predicted"/>
<dbReference type="AlphaFoldDB" id="A0A6P5WQ73"/>
<sequence length="375" mass="43457">MVKKNTGIHCSNHKLSKLRQAGNIFLTNSISRTCFTTPSCNNTCISSTFVQTTKFKDLRSVSVLVVEVTRYDISTGTVVTMKNKKEPPQLLANLTVTQMKNYSEEKAKRYKAKSYIESSISNDIFIRIMTCETAKQAWDVFKEEFQSSDKTRQMQVLNLRREFEVLKIKESENLKEYNDRFMKIVNKIRLLGEKLSDKKIVEKVFISLLERFESKISSLKDSKDLTKITPVELFNALQDNSSKEGLSDKRIQQKMLFTAKKKGKMQTESKGRKQGDQRNKGFRNNEKKGKFSPCSHCKKTTHLEKYCWYRPDIQYKYYKQLGHIEKLEEQVFVATCYGTRTSSSAWLVDNGCTHHMASDINIFKELDILVPLKSE</sequence>
<evidence type="ECO:0000256" key="1">
    <source>
        <dbReference type="SAM" id="MobiDB-lite"/>
    </source>
</evidence>
<feature type="region of interest" description="Disordered" evidence="1">
    <location>
        <begin position="260"/>
        <end position="292"/>
    </location>
</feature>
<accession>A0A6P5WQ73</accession>
<protein>
    <submittedName>
        <fullName evidence="3">Uncharacterized protein LOC111276114</fullName>
    </submittedName>
</protein>
<dbReference type="OrthoDB" id="1710004at2759"/>
<dbReference type="KEGG" id="dzi:111276114"/>
<dbReference type="PANTHER" id="PTHR35317">
    <property type="entry name" value="OS04G0629600 PROTEIN"/>
    <property type="match status" value="1"/>
</dbReference>
<gene>
    <name evidence="3" type="primary">LOC111276114</name>
</gene>
<evidence type="ECO:0000313" key="2">
    <source>
        <dbReference type="Proteomes" id="UP000515121"/>
    </source>
</evidence>
<reference evidence="3" key="1">
    <citation type="submission" date="2025-08" db="UniProtKB">
        <authorList>
            <consortium name="RefSeq"/>
        </authorList>
    </citation>
    <scope>IDENTIFICATION</scope>
    <source>
        <tissue evidence="3">Fruit stalk</tissue>
    </source>
</reference>
<dbReference type="Proteomes" id="UP000515121">
    <property type="component" value="Unplaced"/>
</dbReference>
<dbReference type="Pfam" id="PF14223">
    <property type="entry name" value="Retrotran_gag_2"/>
    <property type="match status" value="1"/>
</dbReference>
<evidence type="ECO:0000313" key="3">
    <source>
        <dbReference type="RefSeq" id="XP_022717661.1"/>
    </source>
</evidence>
<organism evidence="2 3">
    <name type="scientific">Durio zibethinus</name>
    <name type="common">Durian</name>
    <dbReference type="NCBI Taxonomy" id="66656"/>
    <lineage>
        <taxon>Eukaryota</taxon>
        <taxon>Viridiplantae</taxon>
        <taxon>Streptophyta</taxon>
        <taxon>Embryophyta</taxon>
        <taxon>Tracheophyta</taxon>
        <taxon>Spermatophyta</taxon>
        <taxon>Magnoliopsida</taxon>
        <taxon>eudicotyledons</taxon>
        <taxon>Gunneridae</taxon>
        <taxon>Pentapetalae</taxon>
        <taxon>rosids</taxon>
        <taxon>malvids</taxon>
        <taxon>Malvales</taxon>
        <taxon>Malvaceae</taxon>
        <taxon>Helicteroideae</taxon>
        <taxon>Durio</taxon>
    </lineage>
</organism>
<feature type="compositionally biased region" description="Basic and acidic residues" evidence="1">
    <location>
        <begin position="265"/>
        <end position="289"/>
    </location>
</feature>
<dbReference type="GeneID" id="111276114"/>
<keyword evidence="2" id="KW-1185">Reference proteome</keyword>
<dbReference type="RefSeq" id="XP_022717661.1">
    <property type="nucleotide sequence ID" value="XM_022861926.1"/>
</dbReference>
<name>A0A6P5WQ73_DURZI</name>
<dbReference type="PANTHER" id="PTHR35317:SF31">
    <property type="entry name" value="DUF4219 DOMAIN-CONTAINING PROTEIN"/>
    <property type="match status" value="1"/>
</dbReference>